<dbReference type="Proteomes" id="UP000366872">
    <property type="component" value="Unassembled WGS sequence"/>
</dbReference>
<proteinExistence type="predicted"/>
<evidence type="ECO:0000256" key="3">
    <source>
        <dbReference type="ARBA" id="ARBA00023163"/>
    </source>
</evidence>
<dbReference type="PANTHER" id="PTHR30146">
    <property type="entry name" value="LACI-RELATED TRANSCRIPTIONAL REPRESSOR"/>
    <property type="match status" value="1"/>
</dbReference>
<dbReference type="CDD" id="cd06267">
    <property type="entry name" value="PBP1_LacI_sugar_binding-like"/>
    <property type="match status" value="1"/>
</dbReference>
<keyword evidence="1" id="KW-0805">Transcription regulation</keyword>
<keyword evidence="2" id="KW-0238">DNA-binding</keyword>
<dbReference type="GO" id="GO:0000976">
    <property type="term" value="F:transcription cis-regulatory region binding"/>
    <property type="evidence" value="ECO:0007669"/>
    <property type="project" value="TreeGrafter"/>
</dbReference>
<dbReference type="InterPro" id="IPR000843">
    <property type="entry name" value="HTH_LacI"/>
</dbReference>
<sequence>MLKNDKEKKNGRPRRIGLKDVAQEAGVDVSTVSRILGGSEALYSDTTCLKVREAAEKLNYRPNTAARSMATGSTRMVGVTVSGSGFLGRVVEGINEALIEHGHLMLHAWNPETYVSPENPIQKKIIHELVERQVEGVILRVGSEEFEQAYFQEIYQRGIPMIVIDREMAQFKTDFVGSDDVSIGRDAALHFLELGHRRLLFIGEKENVSTARLREQGFVEAVREADGAVCKKVDLALNTTDTGELIATLQEEEYPTAVFCYSEGLVPSVYQAIKTARLNIPSDISVLSCGNLAWSQATNPALTTFDQHPEEIGRRAVELYLERISDTEKKSAPREIRVTAHIVERESTAPAPE</sequence>
<dbReference type="Gene3D" id="1.10.260.40">
    <property type="entry name" value="lambda repressor-like DNA-binding domains"/>
    <property type="match status" value="1"/>
</dbReference>
<evidence type="ECO:0000313" key="6">
    <source>
        <dbReference type="Proteomes" id="UP000366872"/>
    </source>
</evidence>
<gene>
    <name evidence="5" type="primary">cytR_8</name>
    <name evidence="5" type="ORF">PDESU_05489</name>
</gene>
<dbReference type="SMART" id="SM00354">
    <property type="entry name" value="HTH_LACI"/>
    <property type="match status" value="1"/>
</dbReference>
<dbReference type="SUPFAM" id="SSF47413">
    <property type="entry name" value="lambda repressor-like DNA-binding domains"/>
    <property type="match status" value="1"/>
</dbReference>
<feature type="domain" description="HTH lacI-type" evidence="4">
    <location>
        <begin position="16"/>
        <end position="71"/>
    </location>
</feature>
<keyword evidence="6" id="KW-1185">Reference proteome</keyword>
<dbReference type="SUPFAM" id="SSF53822">
    <property type="entry name" value="Periplasmic binding protein-like I"/>
    <property type="match status" value="1"/>
</dbReference>
<accession>A0A6C2UB80</accession>
<name>A0A6C2UB80_PONDE</name>
<dbReference type="PROSITE" id="PS50932">
    <property type="entry name" value="HTH_LACI_2"/>
    <property type="match status" value="1"/>
</dbReference>
<organism evidence="5 6">
    <name type="scientific">Pontiella desulfatans</name>
    <dbReference type="NCBI Taxonomy" id="2750659"/>
    <lineage>
        <taxon>Bacteria</taxon>
        <taxon>Pseudomonadati</taxon>
        <taxon>Kiritimatiellota</taxon>
        <taxon>Kiritimatiellia</taxon>
        <taxon>Kiritimatiellales</taxon>
        <taxon>Pontiellaceae</taxon>
        <taxon>Pontiella</taxon>
    </lineage>
</organism>
<dbReference type="CDD" id="cd01392">
    <property type="entry name" value="HTH_LacI"/>
    <property type="match status" value="1"/>
</dbReference>
<evidence type="ECO:0000259" key="4">
    <source>
        <dbReference type="PROSITE" id="PS50932"/>
    </source>
</evidence>
<dbReference type="InterPro" id="IPR028082">
    <property type="entry name" value="Peripla_BP_I"/>
</dbReference>
<dbReference type="InterPro" id="IPR046335">
    <property type="entry name" value="LacI/GalR-like_sensor"/>
</dbReference>
<protein>
    <submittedName>
        <fullName evidence="5">HTH-type transcriptional repressor CytR</fullName>
    </submittedName>
</protein>
<dbReference type="GO" id="GO:0003700">
    <property type="term" value="F:DNA-binding transcription factor activity"/>
    <property type="evidence" value="ECO:0007669"/>
    <property type="project" value="TreeGrafter"/>
</dbReference>
<dbReference type="Gene3D" id="3.40.50.2300">
    <property type="match status" value="2"/>
</dbReference>
<dbReference type="EMBL" id="CAAHFG010000004">
    <property type="protein sequence ID" value="VGO16897.1"/>
    <property type="molecule type" value="Genomic_DNA"/>
</dbReference>
<evidence type="ECO:0000313" key="5">
    <source>
        <dbReference type="EMBL" id="VGO16897.1"/>
    </source>
</evidence>
<dbReference type="RefSeq" id="WP_136082416.1">
    <property type="nucleotide sequence ID" value="NZ_CAAHFG010000004.1"/>
</dbReference>
<evidence type="ECO:0000256" key="1">
    <source>
        <dbReference type="ARBA" id="ARBA00023015"/>
    </source>
</evidence>
<dbReference type="InterPro" id="IPR010982">
    <property type="entry name" value="Lambda_DNA-bd_dom_sf"/>
</dbReference>
<dbReference type="PANTHER" id="PTHR30146:SF109">
    <property type="entry name" value="HTH-TYPE TRANSCRIPTIONAL REGULATOR GALS"/>
    <property type="match status" value="1"/>
</dbReference>
<dbReference type="AlphaFoldDB" id="A0A6C2UB80"/>
<reference evidence="5 6" key="1">
    <citation type="submission" date="2019-04" db="EMBL/GenBank/DDBJ databases">
        <authorList>
            <person name="Van Vliet M D."/>
        </authorList>
    </citation>
    <scope>NUCLEOTIDE SEQUENCE [LARGE SCALE GENOMIC DNA]</scope>
    <source>
        <strain evidence="5 6">F1</strain>
    </source>
</reference>
<dbReference type="Pfam" id="PF13377">
    <property type="entry name" value="Peripla_BP_3"/>
    <property type="match status" value="1"/>
</dbReference>
<dbReference type="Pfam" id="PF00356">
    <property type="entry name" value="LacI"/>
    <property type="match status" value="1"/>
</dbReference>
<keyword evidence="3" id="KW-0804">Transcription</keyword>
<evidence type="ECO:0000256" key="2">
    <source>
        <dbReference type="ARBA" id="ARBA00023125"/>
    </source>
</evidence>